<proteinExistence type="predicted"/>
<keyword evidence="3" id="KW-1185">Reference proteome</keyword>
<reference evidence="2 3" key="1">
    <citation type="submission" date="2023-10" db="EMBL/GenBank/DDBJ databases">
        <title>Virgibacillus halophilus 5B73C genome.</title>
        <authorList>
            <person name="Miliotis G."/>
            <person name="Sengupta P."/>
            <person name="Hameed A."/>
            <person name="Chuvochina M."/>
            <person name="Mcdonagh F."/>
            <person name="Simpson A.C."/>
            <person name="Singh N.K."/>
            <person name="Rekha P.D."/>
            <person name="Raman K."/>
            <person name="Hugenholtz P."/>
            <person name="Venkateswaran K."/>
        </authorList>
    </citation>
    <scope>NUCLEOTIDE SEQUENCE [LARGE SCALE GENOMIC DNA]</scope>
    <source>
        <strain evidence="2 3">5B73C</strain>
    </source>
</reference>
<feature type="transmembrane region" description="Helical" evidence="1">
    <location>
        <begin position="37"/>
        <end position="62"/>
    </location>
</feature>
<organism evidence="2 3">
    <name type="scientific">Tigheibacillus halophilus</name>
    <dbReference type="NCBI Taxonomy" id="361280"/>
    <lineage>
        <taxon>Bacteria</taxon>
        <taxon>Bacillati</taxon>
        <taxon>Bacillota</taxon>
        <taxon>Bacilli</taxon>
        <taxon>Bacillales</taxon>
        <taxon>Bacillaceae</taxon>
        <taxon>Tigheibacillus</taxon>
    </lineage>
</organism>
<name>A0ABU5C6P1_9BACI</name>
<evidence type="ECO:0000313" key="3">
    <source>
        <dbReference type="Proteomes" id="UP001281447"/>
    </source>
</evidence>
<feature type="transmembrane region" description="Helical" evidence="1">
    <location>
        <begin position="82"/>
        <end position="107"/>
    </location>
</feature>
<evidence type="ECO:0000256" key="1">
    <source>
        <dbReference type="SAM" id="Phobius"/>
    </source>
</evidence>
<keyword evidence="1" id="KW-0812">Transmembrane</keyword>
<protein>
    <submittedName>
        <fullName evidence="2">Uncharacterized protein</fullName>
    </submittedName>
</protein>
<accession>A0ABU5C6P1</accession>
<evidence type="ECO:0000313" key="2">
    <source>
        <dbReference type="EMBL" id="MDY0395012.1"/>
    </source>
</evidence>
<keyword evidence="1" id="KW-0472">Membrane</keyword>
<gene>
    <name evidence="2" type="ORF">RWE15_11980</name>
</gene>
<dbReference type="Proteomes" id="UP001281447">
    <property type="component" value="Unassembled WGS sequence"/>
</dbReference>
<sequence>MKNWKVWKEEKNYQPLFWSGIWNGIGNRFHQVAMLTLLYVLTGSSFAIGILFMIRSMLPFFGGCANRGGSLQITFPKNISSLLLTACVYPLQLFPLSFMMCLTYGFYIHVRLS</sequence>
<dbReference type="EMBL" id="JAWDIP010000003">
    <property type="protein sequence ID" value="MDY0395012.1"/>
    <property type="molecule type" value="Genomic_DNA"/>
</dbReference>
<keyword evidence="1" id="KW-1133">Transmembrane helix</keyword>
<comment type="caution">
    <text evidence="2">The sequence shown here is derived from an EMBL/GenBank/DDBJ whole genome shotgun (WGS) entry which is preliminary data.</text>
</comment>